<evidence type="ECO:0000256" key="1">
    <source>
        <dbReference type="SAM" id="MobiDB-lite"/>
    </source>
</evidence>
<gene>
    <name evidence="2" type="ORF">ENSA5_62650</name>
</gene>
<dbReference type="SUPFAM" id="SSF56112">
    <property type="entry name" value="Protein kinase-like (PK-like)"/>
    <property type="match status" value="1"/>
</dbReference>
<dbReference type="InterPro" id="IPR011009">
    <property type="entry name" value="Kinase-like_dom_sf"/>
</dbReference>
<feature type="region of interest" description="Disordered" evidence="1">
    <location>
        <begin position="345"/>
        <end position="439"/>
    </location>
</feature>
<feature type="compositionally biased region" description="Polar residues" evidence="1">
    <location>
        <begin position="375"/>
        <end position="386"/>
    </location>
</feature>
<sequence>MVVLDDLGATPHGQRFRARQGKSLLLLTVLSPDVTMQRELRDLLSHRIVLAGEISHPNLLPTYGCVRLPLGEDGFDTLFVVRPDPGCPTLRQWLHEVWQAGHALDPLNAVAIAVQLCEALGVLHERYPHGYVTVDNVFMYPTGGMPQALLSGTAEGALLPFAPDFERFVQAGYLPQAGRELFESPYEPRAETDVLGAAALVVEILTGQPLEPGAPLDHLGLPPRLQQILEVASRPDPNERPAEILMFSRRLQAAVGLGEDPTEPSAVLEPVQHGDHADPRYPAVRARAWRPPPPAPPPWVERDTGPTQGSGAWNVGAPTPGSGAWNVGAPTPGSGAWNVGAPTPGSGAWNVGRPTPGSGAWAQPTAPGSVPTPVPDQSASNWQAASSGPFPGPTMSAPTAPPVRPAFGRNFPVHDEPSGELSPSTADGSVGSSPRPTAA</sequence>
<reference evidence="2 3" key="1">
    <citation type="submission" date="2018-03" db="EMBL/GenBank/DDBJ databases">
        <title>Draft Genome Sequences of the Obligatory Marine Myxobacteria Enhygromyxa salina SWB005.</title>
        <authorList>
            <person name="Poehlein A."/>
            <person name="Moghaddam J.A."/>
            <person name="Harms H."/>
            <person name="Alanjari M."/>
            <person name="Koenig G.M."/>
            <person name="Daniel R."/>
            <person name="Schaeberle T.F."/>
        </authorList>
    </citation>
    <scope>NUCLEOTIDE SEQUENCE [LARGE SCALE GENOMIC DNA]</scope>
    <source>
        <strain evidence="2 3">SWB005</strain>
    </source>
</reference>
<feature type="compositionally biased region" description="Pro residues" evidence="1">
    <location>
        <begin position="290"/>
        <end position="299"/>
    </location>
</feature>
<proteinExistence type="predicted"/>
<feature type="region of interest" description="Disordered" evidence="1">
    <location>
        <begin position="289"/>
        <end position="308"/>
    </location>
</feature>
<accession>A0A2S9XCV8</accession>
<evidence type="ECO:0000313" key="2">
    <source>
        <dbReference type="EMBL" id="PRP90687.1"/>
    </source>
</evidence>
<dbReference type="Proteomes" id="UP000237968">
    <property type="component" value="Unassembled WGS sequence"/>
</dbReference>
<evidence type="ECO:0000313" key="3">
    <source>
        <dbReference type="Proteomes" id="UP000237968"/>
    </source>
</evidence>
<organism evidence="2 3">
    <name type="scientific">Enhygromyxa salina</name>
    <dbReference type="NCBI Taxonomy" id="215803"/>
    <lineage>
        <taxon>Bacteria</taxon>
        <taxon>Pseudomonadati</taxon>
        <taxon>Myxococcota</taxon>
        <taxon>Polyangia</taxon>
        <taxon>Nannocystales</taxon>
        <taxon>Nannocystaceae</taxon>
        <taxon>Enhygromyxa</taxon>
    </lineage>
</organism>
<name>A0A2S9XCV8_9BACT</name>
<feature type="compositionally biased region" description="Polar residues" evidence="1">
    <location>
        <begin position="421"/>
        <end position="439"/>
    </location>
</feature>
<protein>
    <recommendedName>
        <fullName evidence="4">Protein kinase domain-containing protein</fullName>
    </recommendedName>
</protein>
<comment type="caution">
    <text evidence="2">The sequence shown here is derived from an EMBL/GenBank/DDBJ whole genome shotgun (WGS) entry which is preliminary data.</text>
</comment>
<dbReference type="EMBL" id="PVNK01000273">
    <property type="protein sequence ID" value="PRP90687.1"/>
    <property type="molecule type" value="Genomic_DNA"/>
</dbReference>
<dbReference type="Gene3D" id="1.10.510.10">
    <property type="entry name" value="Transferase(Phosphotransferase) domain 1"/>
    <property type="match status" value="1"/>
</dbReference>
<dbReference type="AlphaFoldDB" id="A0A2S9XCV8"/>
<keyword evidence="3" id="KW-1185">Reference proteome</keyword>
<evidence type="ECO:0008006" key="4">
    <source>
        <dbReference type="Google" id="ProtNLM"/>
    </source>
</evidence>